<dbReference type="EC" id="2.7.1.2" evidence="2"/>
<evidence type="ECO:0000313" key="10">
    <source>
        <dbReference type="Proteomes" id="UP001501710"/>
    </source>
</evidence>
<evidence type="ECO:0000256" key="8">
    <source>
        <dbReference type="ARBA" id="ARBA00032386"/>
    </source>
</evidence>
<dbReference type="PANTHER" id="PTHR18964:SF173">
    <property type="entry name" value="GLUCOKINASE"/>
    <property type="match status" value="1"/>
</dbReference>
<name>A0ABP8CM27_9ACTN</name>
<keyword evidence="5" id="KW-0547">Nucleotide-binding</keyword>
<evidence type="ECO:0000256" key="4">
    <source>
        <dbReference type="ARBA" id="ARBA00022679"/>
    </source>
</evidence>
<dbReference type="PANTHER" id="PTHR18964">
    <property type="entry name" value="ROK (REPRESSOR, ORF, KINASE) FAMILY"/>
    <property type="match status" value="1"/>
</dbReference>
<dbReference type="InterPro" id="IPR004654">
    <property type="entry name" value="ROK_glcA"/>
</dbReference>
<keyword evidence="10" id="KW-1185">Reference proteome</keyword>
<dbReference type="EMBL" id="BAABAS010000026">
    <property type="protein sequence ID" value="GAA4241023.1"/>
    <property type="molecule type" value="Genomic_DNA"/>
</dbReference>
<organism evidence="9 10">
    <name type="scientific">Actinomadura meridiana</name>
    <dbReference type="NCBI Taxonomy" id="559626"/>
    <lineage>
        <taxon>Bacteria</taxon>
        <taxon>Bacillati</taxon>
        <taxon>Actinomycetota</taxon>
        <taxon>Actinomycetes</taxon>
        <taxon>Streptosporangiales</taxon>
        <taxon>Thermomonosporaceae</taxon>
        <taxon>Actinomadura</taxon>
    </lineage>
</organism>
<dbReference type="NCBIfam" id="TIGR00744">
    <property type="entry name" value="ROK_glcA_fam"/>
    <property type="match status" value="1"/>
</dbReference>
<dbReference type="RefSeq" id="WP_344905821.1">
    <property type="nucleotide sequence ID" value="NZ_BAABAS010000026.1"/>
</dbReference>
<dbReference type="SUPFAM" id="SSF53067">
    <property type="entry name" value="Actin-like ATPase domain"/>
    <property type="match status" value="1"/>
</dbReference>
<evidence type="ECO:0000256" key="6">
    <source>
        <dbReference type="ARBA" id="ARBA00022777"/>
    </source>
</evidence>
<dbReference type="Pfam" id="PF00480">
    <property type="entry name" value="ROK"/>
    <property type="match status" value="1"/>
</dbReference>
<evidence type="ECO:0000256" key="2">
    <source>
        <dbReference type="ARBA" id="ARBA00012323"/>
    </source>
</evidence>
<dbReference type="InterPro" id="IPR043129">
    <property type="entry name" value="ATPase_NBD"/>
</dbReference>
<gene>
    <name evidence="9" type="ORF">GCM10022254_68210</name>
</gene>
<protein>
    <recommendedName>
        <fullName evidence="3">Glucokinase</fullName>
        <ecNumber evidence="2">2.7.1.2</ecNumber>
    </recommendedName>
    <alternativeName>
        <fullName evidence="8">Glucose kinase</fullName>
    </alternativeName>
</protein>
<comment type="caution">
    <text evidence="9">The sequence shown here is derived from an EMBL/GenBank/DDBJ whole genome shotgun (WGS) entry which is preliminary data.</text>
</comment>
<reference evidence="10" key="1">
    <citation type="journal article" date="2019" name="Int. J. Syst. Evol. Microbiol.">
        <title>The Global Catalogue of Microorganisms (GCM) 10K type strain sequencing project: providing services to taxonomists for standard genome sequencing and annotation.</title>
        <authorList>
            <consortium name="The Broad Institute Genomics Platform"/>
            <consortium name="The Broad Institute Genome Sequencing Center for Infectious Disease"/>
            <person name="Wu L."/>
            <person name="Ma J."/>
        </authorList>
    </citation>
    <scope>NUCLEOTIDE SEQUENCE [LARGE SCALE GENOMIC DNA]</scope>
    <source>
        <strain evidence="10">JCM 17440</strain>
    </source>
</reference>
<dbReference type="InterPro" id="IPR049874">
    <property type="entry name" value="ROK_cs"/>
</dbReference>
<evidence type="ECO:0000256" key="3">
    <source>
        <dbReference type="ARBA" id="ARBA00014701"/>
    </source>
</evidence>
<comment type="similarity">
    <text evidence="1">Belongs to the ROK (NagC/XylR) family.</text>
</comment>
<accession>A0ABP8CM27</accession>
<dbReference type="Proteomes" id="UP001501710">
    <property type="component" value="Unassembled WGS sequence"/>
</dbReference>
<dbReference type="Gene3D" id="3.30.420.40">
    <property type="match status" value="2"/>
</dbReference>
<proteinExistence type="inferred from homology"/>
<evidence type="ECO:0000256" key="7">
    <source>
        <dbReference type="ARBA" id="ARBA00022840"/>
    </source>
</evidence>
<keyword evidence="6" id="KW-0418">Kinase</keyword>
<keyword evidence="7" id="KW-0067">ATP-binding</keyword>
<dbReference type="PROSITE" id="PS01125">
    <property type="entry name" value="ROK"/>
    <property type="match status" value="1"/>
</dbReference>
<dbReference type="InterPro" id="IPR000600">
    <property type="entry name" value="ROK"/>
</dbReference>
<evidence type="ECO:0000256" key="5">
    <source>
        <dbReference type="ARBA" id="ARBA00022741"/>
    </source>
</evidence>
<evidence type="ECO:0000256" key="1">
    <source>
        <dbReference type="ARBA" id="ARBA00006479"/>
    </source>
</evidence>
<evidence type="ECO:0000313" key="9">
    <source>
        <dbReference type="EMBL" id="GAA4241023.1"/>
    </source>
</evidence>
<sequence>MSSTFSSGPDTGPLRTAIGIDVGGTKIAGAVVTGRGDLVEARHVATPAHADAEQTVAVLAAMAGDLTARYPDVETIGVGAPGMVTWPTGHIASAPNNAYRDLALKDRLAEATGLPVVVDNDANAAAWAEKRFGRGVGHRDVVVLTVGTGIGGGVIVNGDLFRGATGLGGEVGHTIINPGGGNRCGCGAFGCLETEASGTALRRLGREAAARNPDGAIARLAVGGEVTGEIVTRAAKDGDPTARTLFEELGTWLGLGIASIVNNFEPEIVILGGGLVDVGELLLAPAQAAYQRHVVGRDVRRLPPLVPAALGPEAGVIGAAALALDELKPVAPVP</sequence>
<keyword evidence="4" id="KW-0808">Transferase</keyword>